<evidence type="ECO:0000256" key="1">
    <source>
        <dbReference type="SAM" id="Phobius"/>
    </source>
</evidence>
<gene>
    <name evidence="2" type="ORF">D3869_32645</name>
</gene>
<organism evidence="2 3">
    <name type="scientific">Azospirillum brasilense</name>
    <dbReference type="NCBI Taxonomy" id="192"/>
    <lineage>
        <taxon>Bacteria</taxon>
        <taxon>Pseudomonadati</taxon>
        <taxon>Pseudomonadota</taxon>
        <taxon>Alphaproteobacteria</taxon>
        <taxon>Rhodospirillales</taxon>
        <taxon>Azospirillaceae</taxon>
        <taxon>Azospirillum</taxon>
    </lineage>
</organism>
<protein>
    <recommendedName>
        <fullName evidence="4">Transmembrane protein</fullName>
    </recommendedName>
</protein>
<dbReference type="RefSeq" id="WP_137143769.1">
    <property type="nucleotide sequence ID" value="NZ_CP032350.1"/>
</dbReference>
<reference evidence="2 3" key="1">
    <citation type="submission" date="2018-09" db="EMBL/GenBank/DDBJ databases">
        <title>Whole genome based analysis of evolution and adaptive divergence in Indian and Brazilian strains of Azospirillum brasilense.</title>
        <authorList>
            <person name="Singh C."/>
            <person name="Tripathi A.K."/>
        </authorList>
    </citation>
    <scope>NUCLEOTIDE SEQUENCE [LARGE SCALE GENOMIC DNA]</scope>
    <source>
        <strain evidence="2 3">MTCC4039</strain>
        <plasmid evidence="2 3">p5</plasmid>
    </source>
</reference>
<accession>A0A4D8RB28</accession>
<keyword evidence="1" id="KW-1133">Transmembrane helix</keyword>
<name>A0A4D8RB28_AZOBR</name>
<sequence>MSMTAVQPMPTASATALEADDALLLSKSPRRGGFAWEAVKTLIAVAVFAAMLLPVAFPSKASPQGRLQQASSEDMAPPVLKAVAKADGQKAVRKPVASN</sequence>
<keyword evidence="1" id="KW-0472">Membrane</keyword>
<evidence type="ECO:0000313" key="2">
    <source>
        <dbReference type="EMBL" id="QCO19987.1"/>
    </source>
</evidence>
<dbReference type="EMBL" id="CP032350">
    <property type="protein sequence ID" value="QCO19987.1"/>
    <property type="molecule type" value="Genomic_DNA"/>
</dbReference>
<evidence type="ECO:0000313" key="3">
    <source>
        <dbReference type="Proteomes" id="UP000298693"/>
    </source>
</evidence>
<evidence type="ECO:0008006" key="4">
    <source>
        <dbReference type="Google" id="ProtNLM"/>
    </source>
</evidence>
<keyword evidence="1" id="KW-0812">Transmembrane</keyword>
<keyword evidence="2" id="KW-0614">Plasmid</keyword>
<dbReference type="AlphaFoldDB" id="A0A4D8RB28"/>
<proteinExistence type="predicted"/>
<feature type="transmembrane region" description="Helical" evidence="1">
    <location>
        <begin position="34"/>
        <end position="57"/>
    </location>
</feature>
<dbReference type="Proteomes" id="UP000298693">
    <property type="component" value="Plasmid p5"/>
</dbReference>
<geneLocation type="plasmid" evidence="2">
    <name>p5</name>
</geneLocation>